<organism evidence="1 2">
    <name type="scientific">Characodon lateralis</name>
    <dbReference type="NCBI Taxonomy" id="208331"/>
    <lineage>
        <taxon>Eukaryota</taxon>
        <taxon>Metazoa</taxon>
        <taxon>Chordata</taxon>
        <taxon>Craniata</taxon>
        <taxon>Vertebrata</taxon>
        <taxon>Euteleostomi</taxon>
        <taxon>Actinopterygii</taxon>
        <taxon>Neopterygii</taxon>
        <taxon>Teleostei</taxon>
        <taxon>Neoteleostei</taxon>
        <taxon>Acanthomorphata</taxon>
        <taxon>Ovalentaria</taxon>
        <taxon>Atherinomorphae</taxon>
        <taxon>Cyprinodontiformes</taxon>
        <taxon>Goodeidae</taxon>
        <taxon>Characodon</taxon>
    </lineage>
</organism>
<evidence type="ECO:0000313" key="1">
    <source>
        <dbReference type="EMBL" id="MED6265916.1"/>
    </source>
</evidence>
<proteinExistence type="predicted"/>
<gene>
    <name evidence="1" type="ORF">CHARACLAT_030369</name>
</gene>
<keyword evidence="2" id="KW-1185">Reference proteome</keyword>
<comment type="caution">
    <text evidence="1">The sequence shown here is derived from an EMBL/GenBank/DDBJ whole genome shotgun (WGS) entry which is preliminary data.</text>
</comment>
<name>A0ABU7CT27_9TELE</name>
<sequence>MCFSFTTSSNQICTTPTCSFCFWYAENNIHTASEPLQGPEKNHAETCSCTRARAWFSGQFQGPGWVPTSVIRSRNPTLAWYKAFQKFGLKGLLKKHKALYTTLLPHSRKKVE</sequence>
<evidence type="ECO:0000313" key="2">
    <source>
        <dbReference type="Proteomes" id="UP001352852"/>
    </source>
</evidence>
<dbReference type="EMBL" id="JAHUTJ010004543">
    <property type="protein sequence ID" value="MED6265916.1"/>
    <property type="molecule type" value="Genomic_DNA"/>
</dbReference>
<reference evidence="1 2" key="1">
    <citation type="submission" date="2021-06" db="EMBL/GenBank/DDBJ databases">
        <authorList>
            <person name="Palmer J.M."/>
        </authorList>
    </citation>
    <scope>NUCLEOTIDE SEQUENCE [LARGE SCALE GENOMIC DNA]</scope>
    <source>
        <strain evidence="1 2">CL_MEX2019</strain>
        <tissue evidence="1">Muscle</tissue>
    </source>
</reference>
<dbReference type="Proteomes" id="UP001352852">
    <property type="component" value="Unassembled WGS sequence"/>
</dbReference>
<protein>
    <submittedName>
        <fullName evidence="1">Uncharacterized protein</fullName>
    </submittedName>
</protein>
<accession>A0ABU7CT27</accession>